<dbReference type="RefSeq" id="WP_349641668.1">
    <property type="nucleotide sequence ID" value="NZ_CAWVOH010000001.1"/>
</dbReference>
<reference evidence="1 2" key="1">
    <citation type="submission" date="2024-01" db="EMBL/GenBank/DDBJ databases">
        <authorList>
            <person name="Botero Cardona J."/>
        </authorList>
    </citation>
    <scope>NUCLEOTIDE SEQUENCE [LARGE SCALE GENOMIC DNA]</scope>
    <source>
        <strain evidence="1 2">LMG 33000</strain>
    </source>
</reference>
<comment type="caution">
    <text evidence="1">The sequence shown here is derived from an EMBL/GenBank/DDBJ whole genome shotgun (WGS) entry which is preliminary data.</text>
</comment>
<evidence type="ECO:0008006" key="3">
    <source>
        <dbReference type="Google" id="ProtNLM"/>
    </source>
</evidence>
<dbReference type="Proteomes" id="UP001314241">
    <property type="component" value="Unassembled WGS sequence"/>
</dbReference>
<proteinExistence type="predicted"/>
<dbReference type="NCBIfam" id="TIGR01538">
    <property type="entry name" value="portal_SPP1"/>
    <property type="match status" value="1"/>
</dbReference>
<dbReference type="Pfam" id="PF05133">
    <property type="entry name" value="SPP1_portal"/>
    <property type="match status" value="1"/>
</dbReference>
<sequence length="515" mass="58290">MTDVNVNNSTYNNLKNALMVYQEDASNLTAERVGQFIKHHYDNQRPRMQMLDSYYKGVDSKINDEVKRRRDEYGADVRISHPFAQEIADFHTSFSVGNAITISVNDDEEHPTLEEVNAVNDVDALYYDLFSDMSKFGRSFANVYRDQDERIEKIVQLDPQSTFIIYSQDVSPKPLMAVRYNPISVVGTNGETTATIQYIIETWTDDEYTRSSPVDMQSGIADGYTIAERQPLVTMPVVEFWNNSQRMGDYDGVISLIDAYDASQSDTANYMQDSNDAMLVIQGDISDLLDSASTAIDPEDKDYLDKLVKAKKDMLADIRKTRTLVLQSGISATGQQTNVSASYLTKSYDVNGVEAYKNRLYKNIHSFSRTPDVSDENFASNASGVAMQYKQLGVIQLAKTKRRMFEKGLNRIYRIVQALEQAVSGPWNLDADDINFMFTDNLPTDDVNTIQTLQQSGATFPQAYLDRFAPGITPDEMQGLRDEQSVTQNAMQAEMVRLHERDNAVDDEDIEEEDE</sequence>
<name>A0ABP0ESP2_9LACO</name>
<keyword evidence="2" id="KW-1185">Reference proteome</keyword>
<evidence type="ECO:0000313" key="2">
    <source>
        <dbReference type="Proteomes" id="UP001314241"/>
    </source>
</evidence>
<evidence type="ECO:0000313" key="1">
    <source>
        <dbReference type="EMBL" id="CAK8054126.1"/>
    </source>
</evidence>
<organism evidence="1 2">
    <name type="scientific">Eupransor demetentiae</name>
    <dbReference type="NCBI Taxonomy" id="3109584"/>
    <lineage>
        <taxon>Bacteria</taxon>
        <taxon>Bacillati</taxon>
        <taxon>Bacillota</taxon>
        <taxon>Bacilli</taxon>
        <taxon>Lactobacillales</taxon>
        <taxon>Lactobacillaceae</taxon>
        <taxon>Eupransor</taxon>
    </lineage>
</organism>
<dbReference type="InterPro" id="IPR021145">
    <property type="entry name" value="Portal_protein_SPP1_Gp6-like"/>
</dbReference>
<accession>A0ABP0ESP2</accession>
<protein>
    <recommendedName>
        <fullName evidence="3">Phage portal protein</fullName>
    </recommendedName>
</protein>
<dbReference type="EMBL" id="CAWVOH010000001">
    <property type="protein sequence ID" value="CAK8054126.1"/>
    <property type="molecule type" value="Genomic_DNA"/>
</dbReference>
<dbReference type="InterPro" id="IPR006428">
    <property type="entry name" value="Portal_SPP1-type"/>
</dbReference>
<gene>
    <name evidence="1" type="ORF">R54876_GBNLAHCA_00687</name>
</gene>